<dbReference type="Pfam" id="PF06772">
    <property type="entry name" value="LtrA"/>
    <property type="match status" value="1"/>
</dbReference>
<feature type="transmembrane region" description="Helical" evidence="1">
    <location>
        <begin position="100"/>
        <end position="118"/>
    </location>
</feature>
<feature type="transmembrane region" description="Helical" evidence="1">
    <location>
        <begin position="334"/>
        <end position="350"/>
    </location>
</feature>
<evidence type="ECO:0000256" key="1">
    <source>
        <dbReference type="SAM" id="Phobius"/>
    </source>
</evidence>
<evidence type="ECO:0000313" key="2">
    <source>
        <dbReference type="EMBL" id="MBL6276512.1"/>
    </source>
</evidence>
<dbReference type="PANTHER" id="PTHR36840:SF1">
    <property type="entry name" value="BLL5714 PROTEIN"/>
    <property type="match status" value="1"/>
</dbReference>
<protein>
    <submittedName>
        <fullName evidence="2">Low temperature requirement protein A</fullName>
    </submittedName>
</protein>
<feature type="transmembrane region" description="Helical" evidence="1">
    <location>
        <begin position="192"/>
        <end position="214"/>
    </location>
</feature>
<dbReference type="PANTHER" id="PTHR36840">
    <property type="entry name" value="BLL5714 PROTEIN"/>
    <property type="match status" value="1"/>
</dbReference>
<comment type="caution">
    <text evidence="2">The sequence shown here is derived from an EMBL/GenBank/DDBJ whole genome shotgun (WGS) entry which is preliminary data.</text>
</comment>
<reference evidence="2 3" key="1">
    <citation type="submission" date="2021-01" db="EMBL/GenBank/DDBJ databases">
        <title>Genome sequencing of Micromonospora fiedleri MG-37.</title>
        <authorList>
            <person name="Moreland P.E.J."/>
            <person name="Stach J.E.M."/>
        </authorList>
    </citation>
    <scope>NUCLEOTIDE SEQUENCE [LARGE SCALE GENOMIC DNA]</scope>
    <source>
        <strain evidence="2 3">MG-37</strain>
    </source>
</reference>
<organism evidence="2 3">
    <name type="scientific">Micromonospora fiedleri</name>
    <dbReference type="NCBI Taxonomy" id="1157498"/>
    <lineage>
        <taxon>Bacteria</taxon>
        <taxon>Bacillati</taxon>
        <taxon>Actinomycetota</taxon>
        <taxon>Actinomycetes</taxon>
        <taxon>Micromonosporales</taxon>
        <taxon>Micromonosporaceae</taxon>
        <taxon>Micromonospora</taxon>
    </lineage>
</organism>
<dbReference type="RefSeq" id="WP_203221300.1">
    <property type="nucleotide sequence ID" value="NZ_JAETXL010000003.1"/>
</dbReference>
<keyword evidence="1" id="KW-0472">Membrane</keyword>
<keyword evidence="3" id="KW-1185">Reference proteome</keyword>
<feature type="transmembrane region" description="Helical" evidence="1">
    <location>
        <begin position="356"/>
        <end position="373"/>
    </location>
</feature>
<dbReference type="Proteomes" id="UP000661193">
    <property type="component" value="Unassembled WGS sequence"/>
</dbReference>
<dbReference type="EMBL" id="JAETXL010000003">
    <property type="protein sequence ID" value="MBL6276512.1"/>
    <property type="molecule type" value="Genomic_DNA"/>
</dbReference>
<evidence type="ECO:0000313" key="3">
    <source>
        <dbReference type="Proteomes" id="UP000661193"/>
    </source>
</evidence>
<proteinExistence type="predicted"/>
<feature type="transmembrane region" description="Helical" evidence="1">
    <location>
        <begin position="302"/>
        <end position="322"/>
    </location>
</feature>
<feature type="transmembrane region" description="Helical" evidence="1">
    <location>
        <begin position="38"/>
        <end position="56"/>
    </location>
</feature>
<gene>
    <name evidence="2" type="ORF">JMF97_10090</name>
</gene>
<keyword evidence="1" id="KW-0812">Transmembrane</keyword>
<feature type="transmembrane region" description="Helical" evidence="1">
    <location>
        <begin position="220"/>
        <end position="240"/>
    </location>
</feature>
<feature type="transmembrane region" description="Helical" evidence="1">
    <location>
        <begin position="68"/>
        <end position="88"/>
    </location>
</feature>
<accession>A0ABS1UJJ0</accession>
<name>A0ABS1UJJ0_9ACTN</name>
<feature type="transmembrane region" description="Helical" evidence="1">
    <location>
        <begin position="7"/>
        <end position="26"/>
    </location>
</feature>
<feature type="transmembrane region" description="Helical" evidence="1">
    <location>
        <begin position="261"/>
        <end position="282"/>
    </location>
</feature>
<feature type="transmembrane region" description="Helical" evidence="1">
    <location>
        <begin position="153"/>
        <end position="171"/>
    </location>
</feature>
<sequence>MSAVIPFEIFFDLIFVFTLTRIVAFMGKPPDPVAMGRGLLLLMLLWLAWSGYLWLGNQTRVDLPPVRLAVLTAMAGLFIAALVMPAAWTEGPGLDGPMLLALSYVLLRAVTLTFYYWVSEPTLRRRLRGFAAASVLAWVPLLIGAGYGGWVQTGLWVLAFVIEIGGYRGVVHTRLGGWPLHSPEYFVERHGLILIIALGESFLAAGVGVGVGTMVTRPPVLAAAVIGFVLIACLFTVHFDRVSPVAQQALLRAHDEQRDRIAMDAYSLGHLPLLAGVIYTALGFENVLALLSAGDEPGGQPLGWPGAVALYGGTSLYLLSTLLVRRLSGCDGRFVHLLVSVVPLLLLPVGRSLPALAAIGLLAAYMVAVAMLPRTEPAPTAQRHGRPGAVDR</sequence>
<feature type="transmembrane region" description="Helical" evidence="1">
    <location>
        <begin position="130"/>
        <end position="147"/>
    </location>
</feature>
<keyword evidence="1" id="KW-1133">Transmembrane helix</keyword>
<dbReference type="InterPro" id="IPR010640">
    <property type="entry name" value="Low_temperature_requirement_A"/>
</dbReference>